<dbReference type="PANTHER" id="PTHR43586:SF15">
    <property type="entry name" value="BLR3095 PROTEIN"/>
    <property type="match status" value="1"/>
</dbReference>
<dbReference type="GO" id="GO:0008483">
    <property type="term" value="F:transaminase activity"/>
    <property type="evidence" value="ECO:0007669"/>
    <property type="project" value="UniProtKB-KW"/>
</dbReference>
<dbReference type="InterPro" id="IPR015422">
    <property type="entry name" value="PyrdxlP-dep_Trfase_small"/>
</dbReference>
<dbReference type="Proteomes" id="UP001056291">
    <property type="component" value="Chromosome"/>
</dbReference>
<evidence type="ECO:0000313" key="4">
    <source>
        <dbReference type="Proteomes" id="UP001056291"/>
    </source>
</evidence>
<dbReference type="SUPFAM" id="SSF53383">
    <property type="entry name" value="PLP-dependent transferases"/>
    <property type="match status" value="1"/>
</dbReference>
<proteinExistence type="predicted"/>
<protein>
    <submittedName>
        <fullName evidence="3">Aminotransferase class V-fold PLP-dependent enzyme</fullName>
    </submittedName>
</protein>
<dbReference type="PANTHER" id="PTHR43586">
    <property type="entry name" value="CYSTEINE DESULFURASE"/>
    <property type="match status" value="1"/>
</dbReference>
<evidence type="ECO:0000259" key="2">
    <source>
        <dbReference type="Pfam" id="PF00266"/>
    </source>
</evidence>
<dbReference type="RefSeq" id="WP_251936742.1">
    <property type="nucleotide sequence ID" value="NZ_CP098747.1"/>
</dbReference>
<keyword evidence="3" id="KW-0032">Aminotransferase</keyword>
<reference evidence="3" key="1">
    <citation type="submission" date="2022-06" db="EMBL/GenBank/DDBJ databases">
        <title>Sneathiella actinostolidae sp. nov., isolated from a sea anemonein the Western Pacific Ocean.</title>
        <authorList>
            <person name="Wei M.J."/>
        </authorList>
    </citation>
    <scope>NUCLEOTIDE SEQUENCE</scope>
    <source>
        <strain evidence="3">PHK-P5</strain>
    </source>
</reference>
<dbReference type="Pfam" id="PF00266">
    <property type="entry name" value="Aminotran_5"/>
    <property type="match status" value="1"/>
</dbReference>
<organism evidence="3 4">
    <name type="scientific">Sneathiella marina</name>
    <dbReference type="NCBI Taxonomy" id="2950108"/>
    <lineage>
        <taxon>Bacteria</taxon>
        <taxon>Pseudomonadati</taxon>
        <taxon>Pseudomonadota</taxon>
        <taxon>Alphaproteobacteria</taxon>
        <taxon>Sneathiellales</taxon>
        <taxon>Sneathiellaceae</taxon>
        <taxon>Sneathiella</taxon>
    </lineage>
</organism>
<dbReference type="EMBL" id="CP098747">
    <property type="protein sequence ID" value="USG62710.1"/>
    <property type="molecule type" value="Genomic_DNA"/>
</dbReference>
<accession>A0ABY4WAC9</accession>
<keyword evidence="1" id="KW-0663">Pyridoxal phosphate</keyword>
<dbReference type="InterPro" id="IPR000192">
    <property type="entry name" value="Aminotrans_V_dom"/>
</dbReference>
<evidence type="ECO:0000256" key="1">
    <source>
        <dbReference type="ARBA" id="ARBA00022898"/>
    </source>
</evidence>
<gene>
    <name evidence="3" type="ORF">NBZ79_06935</name>
</gene>
<dbReference type="Gene3D" id="3.40.640.10">
    <property type="entry name" value="Type I PLP-dependent aspartate aminotransferase-like (Major domain)"/>
    <property type="match status" value="1"/>
</dbReference>
<dbReference type="InterPro" id="IPR015424">
    <property type="entry name" value="PyrdxlP-dep_Trfase"/>
</dbReference>
<evidence type="ECO:0000313" key="3">
    <source>
        <dbReference type="EMBL" id="USG62710.1"/>
    </source>
</evidence>
<sequence length="380" mass="41988">MIPCQRHLFDIPESITYFNCGYMSPQLKSVRTAGYYGVDRKSSPWEMTPTDFFTLPDQARSLFGQMVNADASSIAIIPSASYGLAIAAKNIAVSAGQKILVLQDQFPSNVYCWNELSARTGAEVVTIKTPADFDWTTAVLAAIDDDTAIAALGHIHWTDGSLLDLEAIGDKLRAHGAKLVLDITQSIGALPFDVAKIQPDFMIAATYKWMLGPYSLGFMYVAPEHHSGEPLEYNWLNRGGSENFSGLVDYRNDYQEGALRFDMGERANFSLMPMAIAALEQLLEWGVTNIQETLSLRTRAIAERCSELGMQAIPEPLRAGHFLGLRHRDGLPANLLETLVAENIYISVRGASLRITPHLFNTDQDADRLVLALSDALKRR</sequence>
<dbReference type="Gene3D" id="3.90.1150.10">
    <property type="entry name" value="Aspartate Aminotransferase, domain 1"/>
    <property type="match status" value="1"/>
</dbReference>
<keyword evidence="3" id="KW-0808">Transferase</keyword>
<dbReference type="InterPro" id="IPR015421">
    <property type="entry name" value="PyrdxlP-dep_Trfase_major"/>
</dbReference>
<name>A0ABY4WAC9_9PROT</name>
<feature type="domain" description="Aminotransferase class V" evidence="2">
    <location>
        <begin position="56"/>
        <end position="348"/>
    </location>
</feature>
<keyword evidence="4" id="KW-1185">Reference proteome</keyword>